<dbReference type="CDD" id="cd06261">
    <property type="entry name" value="TM_PBP2"/>
    <property type="match status" value="1"/>
</dbReference>
<comment type="subcellular location">
    <subcellularLocation>
        <location evidence="5">Cell membrane</location>
        <topology evidence="5">Multi-pass membrane protein</topology>
    </subcellularLocation>
    <subcellularLocation>
        <location evidence="1">Membrane</location>
        <topology evidence="1">Multi-pass membrane protein</topology>
    </subcellularLocation>
</comment>
<evidence type="ECO:0000256" key="2">
    <source>
        <dbReference type="ARBA" id="ARBA00022692"/>
    </source>
</evidence>
<feature type="transmembrane region" description="Helical" evidence="5">
    <location>
        <begin position="377"/>
        <end position="402"/>
    </location>
</feature>
<evidence type="ECO:0000256" key="5">
    <source>
        <dbReference type="RuleBase" id="RU363032"/>
    </source>
</evidence>
<evidence type="ECO:0000313" key="8">
    <source>
        <dbReference type="Proteomes" id="UP000050465"/>
    </source>
</evidence>
<evidence type="ECO:0000256" key="1">
    <source>
        <dbReference type="ARBA" id="ARBA00004141"/>
    </source>
</evidence>
<evidence type="ECO:0000313" key="7">
    <source>
        <dbReference type="EMBL" id="KPQ34871.1"/>
    </source>
</evidence>
<keyword evidence="3 5" id="KW-1133">Transmembrane helix</keyword>
<evidence type="ECO:0000256" key="4">
    <source>
        <dbReference type="ARBA" id="ARBA00023136"/>
    </source>
</evidence>
<reference evidence="7 8" key="1">
    <citation type="submission" date="2015-09" db="EMBL/GenBank/DDBJ databases">
        <title>Identification and resolution of microdiversity through metagenomic sequencing of parallel consortia.</title>
        <authorList>
            <person name="Nelson W.C."/>
            <person name="Romine M.F."/>
            <person name="Lindemann S.R."/>
        </authorList>
    </citation>
    <scope>NUCLEOTIDE SEQUENCE [LARGE SCALE GENOMIC DNA]</scope>
    <source>
        <strain evidence="7">Ana</strain>
    </source>
</reference>
<dbReference type="AlphaFoldDB" id="A0A0P8C169"/>
<dbReference type="Pfam" id="PF12911">
    <property type="entry name" value="OppC_N"/>
    <property type="match status" value="1"/>
</dbReference>
<dbReference type="PANTHER" id="PTHR43839">
    <property type="entry name" value="OPPC IN A BINDING PROTEIN-DEPENDENT TRANSPORT SYSTEM"/>
    <property type="match status" value="1"/>
</dbReference>
<dbReference type="SUPFAM" id="SSF161098">
    <property type="entry name" value="MetI-like"/>
    <property type="match status" value="1"/>
</dbReference>
<dbReference type="Pfam" id="PF00528">
    <property type="entry name" value="BPD_transp_1"/>
    <property type="match status" value="1"/>
</dbReference>
<evidence type="ECO:0000259" key="6">
    <source>
        <dbReference type="PROSITE" id="PS50928"/>
    </source>
</evidence>
<feature type="transmembrane region" description="Helical" evidence="5">
    <location>
        <begin position="240"/>
        <end position="262"/>
    </location>
</feature>
<proteinExistence type="inferred from homology"/>
<dbReference type="PROSITE" id="PS50928">
    <property type="entry name" value="ABC_TM1"/>
    <property type="match status" value="1"/>
</dbReference>
<evidence type="ECO:0000256" key="3">
    <source>
        <dbReference type="ARBA" id="ARBA00022989"/>
    </source>
</evidence>
<sequence>METRSWWQKLKTNSLARFAVVVLIIFYMAAIFADFVAPYGPTDSQPSGSLLPPTQIYWRAVETGEFIGPHVYPTIRGPINVNTGAQLIEADYSRPAPLRLFMQGDEYRLFAFTLPVIQRWTLDGEIEIKKYEIFKGIPGNLHLYGVADVTPDSSGVESRVESRVESGAVEDPSLSEAVAIAPAYINIFGTDNAARDVFSRLVHGGRISLSIGLIGIAISFPLGLLVGGISGYFGGAIDAVLMRLVEVIMTIPSIYLLVALGVLLPAELESSERFLMIVLIVSFVGWAGLARVIRGEVLSIKERTFVQASQSMGARSLHIITRHILPQTATYVIITATLAVPGYIISEAVLSLIGLGIQEPDPSWGNMLSAGTNASVLILYPWLVWPPAVLIIITVLSFNLLGDGLRDALDPRSLEGR</sequence>
<dbReference type="Gene3D" id="1.10.3720.10">
    <property type="entry name" value="MetI-like"/>
    <property type="match status" value="1"/>
</dbReference>
<dbReference type="InterPro" id="IPR000515">
    <property type="entry name" value="MetI-like"/>
</dbReference>
<dbReference type="GO" id="GO:0005886">
    <property type="term" value="C:plasma membrane"/>
    <property type="evidence" value="ECO:0007669"/>
    <property type="project" value="UniProtKB-SubCell"/>
</dbReference>
<dbReference type="GO" id="GO:0055085">
    <property type="term" value="P:transmembrane transport"/>
    <property type="evidence" value="ECO:0007669"/>
    <property type="project" value="InterPro"/>
</dbReference>
<comment type="caution">
    <text evidence="7">The sequence shown here is derived from an EMBL/GenBank/DDBJ whole genome shotgun (WGS) entry which is preliminary data.</text>
</comment>
<organism evidence="7 8">
    <name type="scientific">Phormidesmis priestleyi Ana</name>
    <dbReference type="NCBI Taxonomy" id="1666911"/>
    <lineage>
        <taxon>Bacteria</taxon>
        <taxon>Bacillati</taxon>
        <taxon>Cyanobacteriota</taxon>
        <taxon>Cyanophyceae</taxon>
        <taxon>Leptolyngbyales</taxon>
        <taxon>Leptolyngbyaceae</taxon>
        <taxon>Phormidesmis</taxon>
    </lineage>
</organism>
<dbReference type="EMBL" id="LJZR01000016">
    <property type="protein sequence ID" value="KPQ34871.1"/>
    <property type="molecule type" value="Genomic_DNA"/>
</dbReference>
<feature type="domain" description="ABC transmembrane type-1" evidence="6">
    <location>
        <begin position="205"/>
        <end position="402"/>
    </location>
</feature>
<protein>
    <submittedName>
        <fullName evidence="7">Peptide/nickel transport system permease protein</fullName>
    </submittedName>
</protein>
<feature type="transmembrane region" description="Helical" evidence="5">
    <location>
        <begin position="274"/>
        <end position="293"/>
    </location>
</feature>
<comment type="similarity">
    <text evidence="5">Belongs to the binding-protein-dependent transport system permease family.</text>
</comment>
<dbReference type="Proteomes" id="UP000050465">
    <property type="component" value="Unassembled WGS sequence"/>
</dbReference>
<accession>A0A0P8C169</accession>
<feature type="transmembrane region" description="Helical" evidence="5">
    <location>
        <begin position="207"/>
        <end position="233"/>
    </location>
</feature>
<dbReference type="PATRIC" id="fig|1666911.3.peg.4833"/>
<keyword evidence="5" id="KW-0813">Transport</keyword>
<feature type="transmembrane region" description="Helical" evidence="5">
    <location>
        <begin position="15"/>
        <end position="37"/>
    </location>
</feature>
<dbReference type="InterPro" id="IPR035906">
    <property type="entry name" value="MetI-like_sf"/>
</dbReference>
<dbReference type="InterPro" id="IPR025966">
    <property type="entry name" value="OppC_N"/>
</dbReference>
<dbReference type="STRING" id="1666911.HLUCCA11_13090"/>
<name>A0A0P8C169_9CYAN</name>
<keyword evidence="4 5" id="KW-0472">Membrane</keyword>
<keyword evidence="2 5" id="KW-0812">Transmembrane</keyword>
<feature type="transmembrane region" description="Helical" evidence="5">
    <location>
        <begin position="331"/>
        <end position="357"/>
    </location>
</feature>
<dbReference type="PANTHER" id="PTHR43839:SF1">
    <property type="entry name" value="OPPC IN A BINDING PROTEIN-DEPENDENT TRANSPORT SYSTEM"/>
    <property type="match status" value="1"/>
</dbReference>
<gene>
    <name evidence="7" type="ORF">HLUCCA11_13090</name>
</gene>